<accession>A0AB33C7Y1</accession>
<dbReference type="RefSeq" id="WP_089111569.1">
    <property type="nucleotide sequence ID" value="NZ_CP022263.1"/>
</dbReference>
<reference evidence="1 2" key="1">
    <citation type="submission" date="2017-06" db="EMBL/GenBank/DDBJ databases">
        <title>First complete genome sequences of Xanthomonas citri pv. vignicola strains CFBP 7111, CFBP 7112 and CFBP 7113 using long-read technology.</title>
        <authorList>
            <person name="Ruh M."/>
            <person name="Briand M."/>
            <person name="Bonneau S."/>
            <person name="Jacques M.A."/>
            <person name="Chen N.W.G."/>
        </authorList>
    </citation>
    <scope>NUCLEOTIDE SEQUENCE [LARGE SCALE GENOMIC DNA]</scope>
    <source>
        <strain evidence="1 2">CFBP7111</strain>
    </source>
</reference>
<dbReference type="AlphaFoldDB" id="A0AB33C7Y1"/>
<evidence type="ECO:0000313" key="1">
    <source>
        <dbReference type="EMBL" id="ASK90767.1"/>
    </source>
</evidence>
<proteinExistence type="predicted"/>
<gene>
    <name evidence="1" type="ORF">XcvCFBP7111P_03990</name>
</gene>
<protein>
    <submittedName>
        <fullName evidence="1">Uncharacterized protein</fullName>
    </submittedName>
</protein>
<dbReference type="Proteomes" id="UP000198357">
    <property type="component" value="Chromosome"/>
</dbReference>
<name>A0AB33C7Y1_XANCI</name>
<organism evidence="1 2">
    <name type="scientific">Xanthomonas citri pv. vignicola</name>
    <dbReference type="NCBI Taxonomy" id="473426"/>
    <lineage>
        <taxon>Bacteria</taxon>
        <taxon>Pseudomonadati</taxon>
        <taxon>Pseudomonadota</taxon>
        <taxon>Gammaproteobacteria</taxon>
        <taxon>Lysobacterales</taxon>
        <taxon>Lysobacteraceae</taxon>
        <taxon>Xanthomonas</taxon>
    </lineage>
</organism>
<dbReference type="EMBL" id="CP022263">
    <property type="protein sequence ID" value="ASK90767.1"/>
    <property type="molecule type" value="Genomic_DNA"/>
</dbReference>
<evidence type="ECO:0000313" key="2">
    <source>
        <dbReference type="Proteomes" id="UP000198357"/>
    </source>
</evidence>
<sequence>MMLCTFLAKLHLIITAFNWFEIIKSAAALVTANVAVMALKNWKKQDKAKREIEFLDSLIEAVHEFITAMAIPLGHFEFERIAMKAREPSSGDDKEYAGATAYISDHGDKAGEKLMQSLQNIEPSVTLLRSKIAKGQVFNFDGYQDCLIAVQRMTQQYDILSAAAMIMQSKNWSWNNPEVIKAINKTLLQKNAIEMREILKEGNIVTLNFATKTYTTTYK</sequence>